<dbReference type="FunFam" id="3.40.50.300:FF:000326">
    <property type="entry name" value="P-loop containing nucleoside triphosphate hydrolase"/>
    <property type="match status" value="1"/>
</dbReference>
<dbReference type="GO" id="GO:0006369">
    <property type="term" value="P:termination of RNA polymerase II transcription"/>
    <property type="evidence" value="ECO:0007669"/>
    <property type="project" value="TreeGrafter"/>
</dbReference>
<dbReference type="InterPro" id="IPR045055">
    <property type="entry name" value="DNA2/NAM7-like"/>
</dbReference>
<reference evidence="14 15" key="1">
    <citation type="journal article" date="2019" name="Sci. Rep.">
        <title>A multi-omics analysis of the grapevine pathogen Lasiodiplodia theobromae reveals that temperature affects the expression of virulence- and pathogenicity-related genes.</title>
        <authorList>
            <person name="Felix C."/>
            <person name="Meneses R."/>
            <person name="Goncalves M.F.M."/>
            <person name="Tilleman L."/>
            <person name="Duarte A.S."/>
            <person name="Jorrin-Novo J.V."/>
            <person name="Van de Peer Y."/>
            <person name="Deforce D."/>
            <person name="Van Nieuwerburgh F."/>
            <person name="Esteves A.C."/>
            <person name="Alves A."/>
        </authorList>
    </citation>
    <scope>NUCLEOTIDE SEQUENCE [LARGE SCALE GENOMIC DNA]</scope>
    <source>
        <strain evidence="14 15">LA-SOL3</strain>
    </source>
</reference>
<evidence type="ECO:0000259" key="11">
    <source>
        <dbReference type="Pfam" id="PF13086"/>
    </source>
</evidence>
<dbReference type="GO" id="GO:0005524">
    <property type="term" value="F:ATP binding"/>
    <property type="evidence" value="ECO:0007669"/>
    <property type="project" value="UniProtKB-KW"/>
</dbReference>
<evidence type="ECO:0000313" key="15">
    <source>
        <dbReference type="Proteomes" id="UP000325902"/>
    </source>
</evidence>
<feature type="domain" description="DNA2/NAM7 helicase helicase" evidence="11">
    <location>
        <begin position="1278"/>
        <end position="1571"/>
    </location>
</feature>
<feature type="region of interest" description="Disordered" evidence="9">
    <location>
        <begin position="887"/>
        <end position="907"/>
    </location>
</feature>
<dbReference type="Pfam" id="PF13087">
    <property type="entry name" value="AAA_12"/>
    <property type="match status" value="1"/>
</dbReference>
<comment type="caution">
    <text evidence="14">The sequence shown here is derived from an EMBL/GenBank/DDBJ whole genome shotgun (WGS) entry which is preliminary data.</text>
</comment>
<evidence type="ECO:0000256" key="2">
    <source>
        <dbReference type="ARBA" id="ARBA00007913"/>
    </source>
</evidence>
<dbReference type="Pfam" id="PF23576">
    <property type="entry name" value="SEN1_barrel"/>
    <property type="match status" value="1"/>
</dbReference>
<dbReference type="SUPFAM" id="SSF52540">
    <property type="entry name" value="P-loop containing nucleoside triphosphate hydrolases"/>
    <property type="match status" value="1"/>
</dbReference>
<evidence type="ECO:0000256" key="4">
    <source>
        <dbReference type="ARBA" id="ARBA00022801"/>
    </source>
</evidence>
<keyword evidence="8" id="KW-0175">Coiled coil</keyword>
<dbReference type="InterPro" id="IPR041677">
    <property type="entry name" value="DNA2/NAM7_AAA_11"/>
</dbReference>
<evidence type="ECO:0000256" key="8">
    <source>
        <dbReference type="SAM" id="Coils"/>
    </source>
</evidence>
<dbReference type="InterPro" id="IPR041679">
    <property type="entry name" value="DNA2/NAM7-like_C"/>
</dbReference>
<comment type="similarity">
    <text evidence="2">Belongs to the DNA2/NAM7 helicase family.</text>
</comment>
<comment type="subcellular location">
    <subcellularLocation>
        <location evidence="1">Nucleus</location>
    </subcellularLocation>
</comment>
<dbReference type="PANTHER" id="PTHR10887">
    <property type="entry name" value="DNA2/NAM7 HELICASE FAMILY"/>
    <property type="match status" value="1"/>
</dbReference>
<feature type="compositionally biased region" description="Gly residues" evidence="9">
    <location>
        <begin position="1950"/>
        <end position="1961"/>
    </location>
</feature>
<dbReference type="GO" id="GO:0016787">
    <property type="term" value="F:hydrolase activity"/>
    <property type="evidence" value="ECO:0007669"/>
    <property type="project" value="UniProtKB-KW"/>
</dbReference>
<accession>A0A5N5CX76</accession>
<protein>
    <submittedName>
        <fullName evidence="14">Helicase SEN1</fullName>
    </submittedName>
</protein>
<keyword evidence="15" id="KW-1185">Reference proteome</keyword>
<dbReference type="InterPro" id="IPR027417">
    <property type="entry name" value="P-loop_NTPase"/>
</dbReference>
<proteinExistence type="inferred from homology"/>
<keyword evidence="4" id="KW-0378">Hydrolase</keyword>
<dbReference type="InterPro" id="IPR047187">
    <property type="entry name" value="SF1_C_Upf1"/>
</dbReference>
<dbReference type="Proteomes" id="UP000325902">
    <property type="component" value="Unassembled WGS sequence"/>
</dbReference>
<evidence type="ECO:0000259" key="12">
    <source>
        <dbReference type="Pfam" id="PF13087"/>
    </source>
</evidence>
<evidence type="ECO:0000259" key="10">
    <source>
        <dbReference type="Pfam" id="PF12726"/>
    </source>
</evidence>
<dbReference type="PANTHER" id="PTHR10887:SF495">
    <property type="entry name" value="HELICASE SENATAXIN ISOFORM X1-RELATED"/>
    <property type="match status" value="1"/>
</dbReference>
<dbReference type="Pfam" id="PF13086">
    <property type="entry name" value="AAA_11"/>
    <property type="match status" value="1"/>
</dbReference>
<keyword evidence="5 14" id="KW-0347">Helicase</keyword>
<dbReference type="GO" id="GO:0001147">
    <property type="term" value="F:transcription termination site sequence-specific DNA binding"/>
    <property type="evidence" value="ECO:0007669"/>
    <property type="project" value="TreeGrafter"/>
</dbReference>
<dbReference type="GO" id="GO:0005694">
    <property type="term" value="C:chromosome"/>
    <property type="evidence" value="ECO:0007669"/>
    <property type="project" value="UniProtKB-ARBA"/>
</dbReference>
<evidence type="ECO:0000256" key="6">
    <source>
        <dbReference type="ARBA" id="ARBA00022840"/>
    </source>
</evidence>
<evidence type="ECO:0000256" key="1">
    <source>
        <dbReference type="ARBA" id="ARBA00004123"/>
    </source>
</evidence>
<evidence type="ECO:0000256" key="9">
    <source>
        <dbReference type="SAM" id="MobiDB-lite"/>
    </source>
</evidence>
<name>A0A5N5CX76_9PEZI</name>
<evidence type="ECO:0000313" key="14">
    <source>
        <dbReference type="EMBL" id="KAB2569892.1"/>
    </source>
</evidence>
<sequence>MGEVLVNKLNELKALPEDVHLFCPRTGSDPNGVYLEEDLVGHLDGETEAERQHRDKKLAEAEARKNLVLECLPIFAFDGADAAGYQNWLREKLNHAMTSCDVCIRLYHRSRNELRHKLEEDYDSEEVGSFMEVFDDMNLERITAGLDHAAELLRDLPEESRGIKALDEQGMYALFESLSCEALLKKEEKLAKHFDEPFTLVQTNRRLRLGQYTAAMTRFLFSYNKERFVWALGSWTKFKRGITKTEFAASVRDPLFDAMKRVQIICMDVEFLPTFWMGVRQIMDKLDKDLITHSLRAIEIDVCKLALEHLQFKFSGFNDLMATIQQLLEKSAVDFWDAMGPISPVTVIEQIMGNQTLESILLKVERGDGSLDEVFGWVQPFFDSIKPSNQTPACRALVHQLLDRFQNDKYSRPSRAYCYELGLRTLLQSLQKMNDINARSNFVGYATVSDMLDFVNVHIEDILATIRVNRSLNQDMHIVELGLQVVHYTLQLDCLSLDVDRGTLLKGAHLHHDMKTGVAPVWDTIIKSIHPGDIDLATKVLMGGGLLVGMEKFVVRTGVQMSPSMIWWNKTFDNLSEAVTEVLEKLSTFAPSDLDRLFDSRDSAQAVIIHLFSSDQPPRQAAIDVVKTVSAESSRRDALAHITKAFYLNTLQPIVQTLRRVYRKQVFAPTQNMLKVCTDIVQVLCNPQDGILRSRTLTSEEADVTEQLWAELWQALAVIFKKTEDWSNVGHDKNEMMNFCRDTMQFADELYDEYSHFANALGQAQGQNTQDGALSKADIAKKLLNRPNDTMEGITGWLRLRDEYLIDKSVALTSKLLVRLRAADIDIANETRLFIGDVLKGGIKTKMSSNQSAELERALEKHLGYSIRKEEKIAKKIKQGSISAWATSGTGVSSPASSGADEPDSIKRVVTDITPGAAAWKERQKAVQQQAVQMKKAAAAQDRSDYLKKREREKQEAQKRRQAEIQKAKSKSLPFIGQTAEAGSGTRGIGVAGKDHSAKGEGVMVSSDESSDDDDDDEIDEELFGPSAKEKKAPKAKLPLLPQGPVKKKRVQRSFKDMRARLAPDLSNLHKTILSWDYFHEGDFPPNSRTDIYTKVPNKFNTPYDYKNTFQPLLTLEAWQGFVKAREEGSFKAFELKVVTRSTVDQFIELSTNMSHADNKETMISEGDICLLSKAPRPTSTPDAPNCLARVYRITRKKAHLEILYRLSNNSPLGQSLAANSMVYGAKIQSITPLEREYGALVGLQYYDLCDEICKAKPSPLLNYSDKQLEQYKETYSLNRAQAKAVRSAIDNDAFTLIQGPPGSGKTKTIVAIVGALLTDSLRNGGGTVINKPQPTGAAAIRNNLPAPKKLLVCAPSNAAVDELVMRFKEGIKTTNGQHRKISVVRLGRSDAMNINVKDVTLDELVNARLNINPEKDNNNAYEQTGKIMKEHKAVSEKLNEAREKLDSGELKGEALSNLKDEFDALRRRKFQLGNQIDQHKDAEATQSRTADLNRKRAQQAILDESHVICATLSGSGHEMFQNLNIEFETVVVDEAAQCVEMSALIPLKYGCAKAILVGDPKQLPPTVFSKEAARFQYEQSLFVRMQTNHPNDVHLLDTQYRMHPEISYFPSQTFYDGRLLDGDDMAKLRVKPWHSSTLLAPYRFFDVQGQHQAAPKGHSLINIAEIEVAMALYSRLMNDFRDSTDLRGKIGIITPYKSQLRELKDRFSRQYGESVFEYVEFNTTDAYQGRESEIIIFSCVRASPAGGIGFLQDIRRMNVGLTRAKSSLWVLGNSQSLVRGQFWKWLVEDAQKRERYTQGNLMAMLKKHSSNYPAPKGAYDGPVTNGIQPIKRDELPPPQVVKQEQYEGRKGSNASSSEGSSDSKVKTEQMAALAIKKERSADDDWSEFFGGGDAAEQQDGDEDVVMKDDRATPDGVGGGKAQQHADSSRRSSEASAATDRPPSRPGSAHGRGGAGGGGASGPARPKMVPSKVAKRKADPFMPRQPPKKPRP</sequence>
<dbReference type="OrthoDB" id="6513042at2759"/>
<keyword evidence="3" id="KW-0547">Nucleotide-binding</keyword>
<dbReference type="InterPro" id="IPR056474">
    <property type="entry name" value="SEN1_barrel"/>
</dbReference>
<feature type="coiled-coil region" evidence="8">
    <location>
        <begin position="1432"/>
        <end position="1476"/>
    </location>
</feature>
<keyword evidence="7" id="KW-0539">Nucleus</keyword>
<feature type="compositionally biased region" description="Polar residues" evidence="9">
    <location>
        <begin position="887"/>
        <end position="897"/>
    </location>
</feature>
<feature type="domain" description="Helicase Sen1 N-terminal" evidence="10">
    <location>
        <begin position="89"/>
        <end position="810"/>
    </location>
</feature>
<feature type="compositionally biased region" description="Acidic residues" evidence="9">
    <location>
        <begin position="1009"/>
        <end position="1023"/>
    </location>
</feature>
<feature type="compositionally biased region" description="Low complexity" evidence="9">
    <location>
        <begin position="931"/>
        <end position="941"/>
    </location>
</feature>
<dbReference type="Gene3D" id="3.40.50.300">
    <property type="entry name" value="P-loop containing nucleotide triphosphate hydrolases"/>
    <property type="match status" value="2"/>
</dbReference>
<dbReference type="InterPro" id="IPR024481">
    <property type="entry name" value="Helicase_Sen1_N"/>
</dbReference>
<feature type="region of interest" description="Disordered" evidence="9">
    <location>
        <begin position="1813"/>
        <end position="1992"/>
    </location>
</feature>
<dbReference type="GO" id="GO:0004386">
    <property type="term" value="F:helicase activity"/>
    <property type="evidence" value="ECO:0007669"/>
    <property type="project" value="UniProtKB-KW"/>
</dbReference>
<dbReference type="GO" id="GO:0016604">
    <property type="term" value="C:nuclear body"/>
    <property type="evidence" value="ECO:0007669"/>
    <property type="project" value="TreeGrafter"/>
</dbReference>
<evidence type="ECO:0000256" key="7">
    <source>
        <dbReference type="ARBA" id="ARBA00023242"/>
    </source>
</evidence>
<dbReference type="CDD" id="cd18808">
    <property type="entry name" value="SF1_C_Upf1"/>
    <property type="match status" value="1"/>
</dbReference>
<evidence type="ECO:0000256" key="5">
    <source>
        <dbReference type="ARBA" id="ARBA00022806"/>
    </source>
</evidence>
<gene>
    <name evidence="14" type="primary">SEN1</name>
    <name evidence="14" type="ORF">DBV05_g11438</name>
</gene>
<evidence type="ECO:0000259" key="13">
    <source>
        <dbReference type="Pfam" id="PF23576"/>
    </source>
</evidence>
<dbReference type="CDD" id="cd18042">
    <property type="entry name" value="DEXXQc_SETX"/>
    <property type="match status" value="1"/>
</dbReference>
<feature type="domain" description="Helicase SEN1 beta-barrel" evidence="13">
    <location>
        <begin position="1130"/>
        <end position="1228"/>
    </location>
</feature>
<organism evidence="14 15">
    <name type="scientific">Lasiodiplodia theobromae</name>
    <dbReference type="NCBI Taxonomy" id="45133"/>
    <lineage>
        <taxon>Eukaryota</taxon>
        <taxon>Fungi</taxon>
        <taxon>Dikarya</taxon>
        <taxon>Ascomycota</taxon>
        <taxon>Pezizomycotina</taxon>
        <taxon>Dothideomycetes</taxon>
        <taxon>Dothideomycetes incertae sedis</taxon>
        <taxon>Botryosphaeriales</taxon>
        <taxon>Botryosphaeriaceae</taxon>
        <taxon>Lasiodiplodia</taxon>
    </lineage>
</organism>
<feature type="region of interest" description="Disordered" evidence="9">
    <location>
        <begin position="931"/>
        <end position="1041"/>
    </location>
</feature>
<dbReference type="FunFam" id="3.40.50.300:FF:001152">
    <property type="entry name" value="tRNA-splicing endonuclease, putative"/>
    <property type="match status" value="1"/>
</dbReference>
<keyword evidence="6" id="KW-0067">ATP-binding</keyword>
<feature type="compositionally biased region" description="Basic and acidic residues" evidence="9">
    <location>
        <begin position="942"/>
        <end position="967"/>
    </location>
</feature>
<feature type="domain" description="DNA2/NAM7 helicase-like C-terminal" evidence="12">
    <location>
        <begin position="1578"/>
        <end position="1775"/>
    </location>
</feature>
<evidence type="ECO:0000256" key="3">
    <source>
        <dbReference type="ARBA" id="ARBA00022741"/>
    </source>
</evidence>
<dbReference type="Pfam" id="PF12726">
    <property type="entry name" value="SEN1_N"/>
    <property type="match status" value="1"/>
</dbReference>
<dbReference type="EMBL" id="VCHE01000162">
    <property type="protein sequence ID" value="KAB2569892.1"/>
    <property type="molecule type" value="Genomic_DNA"/>
</dbReference>